<reference evidence="1 2" key="1">
    <citation type="journal article" date="2023" name="Science">
        <title>Complex scaffold remodeling in plant triterpene biosynthesis.</title>
        <authorList>
            <person name="De La Pena R."/>
            <person name="Hodgson H."/>
            <person name="Liu J.C."/>
            <person name="Stephenson M.J."/>
            <person name="Martin A.C."/>
            <person name="Owen C."/>
            <person name="Harkess A."/>
            <person name="Leebens-Mack J."/>
            <person name="Jimenez L.E."/>
            <person name="Osbourn A."/>
            <person name="Sattely E.S."/>
        </authorList>
    </citation>
    <scope>NUCLEOTIDE SEQUENCE [LARGE SCALE GENOMIC DNA]</scope>
    <source>
        <strain evidence="2">cv. JPN11</strain>
        <tissue evidence="1">Leaf</tissue>
    </source>
</reference>
<comment type="caution">
    <text evidence="1">The sequence shown here is derived from an EMBL/GenBank/DDBJ whole genome shotgun (WGS) entry which is preliminary data.</text>
</comment>
<dbReference type="Proteomes" id="UP001164539">
    <property type="component" value="Chromosome 8"/>
</dbReference>
<accession>A0ACC1XMF0</accession>
<evidence type="ECO:0000313" key="1">
    <source>
        <dbReference type="EMBL" id="KAJ4712644.1"/>
    </source>
</evidence>
<dbReference type="EMBL" id="CM051401">
    <property type="protein sequence ID" value="KAJ4712644.1"/>
    <property type="molecule type" value="Genomic_DNA"/>
</dbReference>
<keyword evidence="2" id="KW-1185">Reference proteome</keyword>
<name>A0ACC1XMF0_MELAZ</name>
<sequence>MCLCVAASPLAPRRPVTPSPTGMLDALVKLRLEDLSSALVGWRGQLHTLAEVIPAVSVTCLDIPLHYQALESKYHLPCAATSKSPLPAQPRKSTKLGCPYESSRSAPCVASPHHEFLTPVLRNPFNIILSRNSSMTSTMASVMRRKLAESTLDTHCINLHFTLTRSIIEEV</sequence>
<evidence type="ECO:0000313" key="2">
    <source>
        <dbReference type="Proteomes" id="UP001164539"/>
    </source>
</evidence>
<organism evidence="1 2">
    <name type="scientific">Melia azedarach</name>
    <name type="common">Chinaberry tree</name>
    <dbReference type="NCBI Taxonomy" id="155640"/>
    <lineage>
        <taxon>Eukaryota</taxon>
        <taxon>Viridiplantae</taxon>
        <taxon>Streptophyta</taxon>
        <taxon>Embryophyta</taxon>
        <taxon>Tracheophyta</taxon>
        <taxon>Spermatophyta</taxon>
        <taxon>Magnoliopsida</taxon>
        <taxon>eudicotyledons</taxon>
        <taxon>Gunneridae</taxon>
        <taxon>Pentapetalae</taxon>
        <taxon>rosids</taxon>
        <taxon>malvids</taxon>
        <taxon>Sapindales</taxon>
        <taxon>Meliaceae</taxon>
        <taxon>Melia</taxon>
    </lineage>
</organism>
<protein>
    <submittedName>
        <fullName evidence="1">Uncharacterized protein</fullName>
    </submittedName>
</protein>
<gene>
    <name evidence="1" type="ORF">OWV82_014849</name>
</gene>
<proteinExistence type="predicted"/>